<protein>
    <submittedName>
        <fullName evidence="1">Uncharacterized protein</fullName>
    </submittedName>
</protein>
<accession>A0ABW5NS69</accession>
<evidence type="ECO:0000313" key="2">
    <source>
        <dbReference type="Proteomes" id="UP001597480"/>
    </source>
</evidence>
<name>A0ABW5NS69_9FLAO</name>
<sequence>MKFVVNIVLFLFLSFLAIPTIVSMLKDDADISMVYSLNEEEIQKEIKEVIAAPCCMELRLTFFTAFKKAVIIKTKNDEELDNVSREVHSPPPDLV</sequence>
<organism evidence="1 2">
    <name type="scientific">Flavobacterium suzhouense</name>
    <dbReference type="NCBI Taxonomy" id="1529638"/>
    <lineage>
        <taxon>Bacteria</taxon>
        <taxon>Pseudomonadati</taxon>
        <taxon>Bacteroidota</taxon>
        <taxon>Flavobacteriia</taxon>
        <taxon>Flavobacteriales</taxon>
        <taxon>Flavobacteriaceae</taxon>
        <taxon>Flavobacterium</taxon>
    </lineage>
</organism>
<dbReference type="EMBL" id="JBHUMD010000004">
    <property type="protein sequence ID" value="MFD2600893.1"/>
    <property type="molecule type" value="Genomic_DNA"/>
</dbReference>
<reference evidence="2" key="1">
    <citation type="journal article" date="2019" name="Int. J. Syst. Evol. Microbiol.">
        <title>The Global Catalogue of Microorganisms (GCM) 10K type strain sequencing project: providing services to taxonomists for standard genome sequencing and annotation.</title>
        <authorList>
            <consortium name="The Broad Institute Genomics Platform"/>
            <consortium name="The Broad Institute Genome Sequencing Center for Infectious Disease"/>
            <person name="Wu L."/>
            <person name="Ma J."/>
        </authorList>
    </citation>
    <scope>NUCLEOTIDE SEQUENCE [LARGE SCALE GENOMIC DNA]</scope>
    <source>
        <strain evidence="2">KCTC 42107</strain>
    </source>
</reference>
<proteinExistence type="predicted"/>
<evidence type="ECO:0000313" key="1">
    <source>
        <dbReference type="EMBL" id="MFD2600893.1"/>
    </source>
</evidence>
<keyword evidence="2" id="KW-1185">Reference proteome</keyword>
<gene>
    <name evidence="1" type="ORF">ACFSR3_02385</name>
</gene>
<dbReference type="RefSeq" id="WP_379819560.1">
    <property type="nucleotide sequence ID" value="NZ_JBHUMD010000004.1"/>
</dbReference>
<dbReference type="Proteomes" id="UP001597480">
    <property type="component" value="Unassembled WGS sequence"/>
</dbReference>
<comment type="caution">
    <text evidence="1">The sequence shown here is derived from an EMBL/GenBank/DDBJ whole genome shotgun (WGS) entry which is preliminary data.</text>
</comment>